<dbReference type="AlphaFoldDB" id="A0A0U2M5E1"/>
<evidence type="ECO:0000259" key="2">
    <source>
        <dbReference type="Pfam" id="PF01494"/>
    </source>
</evidence>
<organism evidence="3">
    <name type="scientific">uncultured bacterium EIL80E09</name>
    <dbReference type="NCBI Taxonomy" id="1768207"/>
    <lineage>
        <taxon>Bacteria</taxon>
        <taxon>environmental samples</taxon>
    </lineage>
</organism>
<dbReference type="PANTHER" id="PTHR43476">
    <property type="entry name" value="3-(3-HYDROXY-PHENYL)PROPIONATE/3-HYDROXYCINNAMIC ACID HYDROXYLASE"/>
    <property type="match status" value="1"/>
</dbReference>
<accession>A0A0U2M5E1</accession>
<dbReference type="Pfam" id="PF01494">
    <property type="entry name" value="FAD_binding_3"/>
    <property type="match status" value="1"/>
</dbReference>
<evidence type="ECO:0000256" key="1">
    <source>
        <dbReference type="ARBA" id="ARBA00023002"/>
    </source>
</evidence>
<dbReference type="Gene3D" id="3.50.50.60">
    <property type="entry name" value="FAD/NAD(P)-binding domain"/>
    <property type="match status" value="1"/>
</dbReference>
<evidence type="ECO:0000313" key="3">
    <source>
        <dbReference type="EMBL" id="ALS55945.1"/>
    </source>
</evidence>
<dbReference type="NCBIfam" id="NF004829">
    <property type="entry name" value="PRK06183.1-3"/>
    <property type="match status" value="1"/>
</dbReference>
<dbReference type="PANTHER" id="PTHR43476:SF3">
    <property type="entry name" value="FAD-BINDING MONOOXYGENASE"/>
    <property type="match status" value="1"/>
</dbReference>
<feature type="domain" description="FAD-binding" evidence="2">
    <location>
        <begin position="4"/>
        <end position="342"/>
    </location>
</feature>
<keyword evidence="1" id="KW-0560">Oxidoreductase</keyword>
<dbReference type="SUPFAM" id="SSF51905">
    <property type="entry name" value="FAD/NAD(P)-binding domain"/>
    <property type="match status" value="1"/>
</dbReference>
<dbReference type="PRINTS" id="PR00420">
    <property type="entry name" value="RNGMNOXGNASE"/>
</dbReference>
<dbReference type="Gene3D" id="3.30.70.2450">
    <property type="match status" value="1"/>
</dbReference>
<dbReference type="GO" id="GO:0019622">
    <property type="term" value="P:3-(3-hydroxy)phenylpropionate catabolic process"/>
    <property type="evidence" value="ECO:0007669"/>
    <property type="project" value="TreeGrafter"/>
</dbReference>
<reference evidence="3" key="1">
    <citation type="journal article" date="2016" name="ISME J.">
        <title>Functional metagenomic screen reveals new and diverse microbial rhodopsins.</title>
        <authorList>
            <person name="Pushkarev A."/>
            <person name="Beja O."/>
        </authorList>
    </citation>
    <scope>NUCLEOTIDE SEQUENCE</scope>
</reference>
<sequence length="496" mass="56896">MEKFDVAICGYGPVGATLSLLLAKYNYKVLIIEKNQGPCKTARAINTDGEQLRIFDQFNIAERVIANSNQIEKVHFSNKDLEPIQTIIASLDDTEMGWPNQVLFYQPELETFLREKIETFQNIEIKESCELVDFKNRNDGVDLFINEKNQSVKLKSKLLFGCDGASSFIRKKLNINLEDLGYNQKWLVCDAHLTKDIGLKNELVQVCDPLRPGTFLHGRRGHLRFEFRVMPDDDEDNIKKETYVWELLSPWINKDNAILERAAIYTFHACIAERWNENNVFIAGDAAHQMPPFMGAGMGTGIRDVSNLAWKVDLFFKNKCTKDIFKTYQNERYLHAKWTVAQTKSIGEMIEGFCAAEEGKEYTPEGPSYEAKFPHIPEGVFGDTSDMITGCPIPQPILNRETKLIKLDRIIASKFSIISNKNLPLLSSKAKRIFKHLSIHFEKITSNDDKENRLKNIFDIYDFVLVRPDLYVYGGCDLENISNVIESLEDKFFLKL</sequence>
<proteinExistence type="predicted"/>
<dbReference type="GO" id="GO:0008688">
    <property type="term" value="F:3-(3-hydroxyphenyl)propionate hydroxylase activity"/>
    <property type="evidence" value="ECO:0007669"/>
    <property type="project" value="TreeGrafter"/>
</dbReference>
<dbReference type="InterPro" id="IPR050631">
    <property type="entry name" value="PheA/TfdB_FAD_monoxygenase"/>
</dbReference>
<name>A0A0U2M5E1_9BACT</name>
<dbReference type="EMBL" id="KT201083">
    <property type="protein sequence ID" value="ALS55945.1"/>
    <property type="molecule type" value="Genomic_DNA"/>
</dbReference>
<dbReference type="InterPro" id="IPR036188">
    <property type="entry name" value="FAD/NAD-bd_sf"/>
</dbReference>
<dbReference type="GO" id="GO:0071949">
    <property type="term" value="F:FAD binding"/>
    <property type="evidence" value="ECO:0007669"/>
    <property type="project" value="InterPro"/>
</dbReference>
<protein>
    <submittedName>
        <fullName evidence="3">Putative 3-(3-hydroxy-phenyl)propionate/3-hydroxycinnamic acid hydroxylase</fullName>
    </submittedName>
</protein>
<dbReference type="InterPro" id="IPR002938">
    <property type="entry name" value="FAD-bd"/>
</dbReference>